<keyword evidence="1" id="KW-1133">Transmembrane helix</keyword>
<evidence type="ECO:0000313" key="2">
    <source>
        <dbReference type="EMBL" id="PZD94004.1"/>
    </source>
</evidence>
<keyword evidence="1" id="KW-0812">Transmembrane</keyword>
<proteinExistence type="predicted"/>
<dbReference type="RefSeq" id="WP_111148813.1">
    <property type="nucleotide sequence ID" value="NZ_QKRB01000055.1"/>
</dbReference>
<gene>
    <name evidence="2" type="ORF">DNH61_21225</name>
</gene>
<reference evidence="2 3" key="1">
    <citation type="submission" date="2018-06" db="EMBL/GenBank/DDBJ databases">
        <title>Paenibacillus imtechensis sp. nov.</title>
        <authorList>
            <person name="Pinnaka A.K."/>
            <person name="Singh H."/>
            <person name="Kaur M."/>
        </authorList>
    </citation>
    <scope>NUCLEOTIDE SEQUENCE [LARGE SCALE GENOMIC DNA]</scope>
    <source>
        <strain evidence="2 3">SMB1</strain>
    </source>
</reference>
<evidence type="ECO:0000313" key="3">
    <source>
        <dbReference type="Proteomes" id="UP000249522"/>
    </source>
</evidence>
<keyword evidence="3" id="KW-1185">Reference proteome</keyword>
<dbReference type="OrthoDB" id="2566323at2"/>
<feature type="transmembrane region" description="Helical" evidence="1">
    <location>
        <begin position="118"/>
        <end position="136"/>
    </location>
</feature>
<feature type="transmembrane region" description="Helical" evidence="1">
    <location>
        <begin position="6"/>
        <end position="22"/>
    </location>
</feature>
<protein>
    <submittedName>
        <fullName evidence="2">Uncharacterized protein</fullName>
    </submittedName>
</protein>
<feature type="transmembrane region" description="Helical" evidence="1">
    <location>
        <begin position="167"/>
        <end position="184"/>
    </location>
</feature>
<sequence length="194" mass="21417">MDRLQIMLSFLSIPACLMLFFKDRRFHTTEWLRAKPVAGLKYVTGKYCGTVLAWMLPAIVLTSAVNVWLGTQFTAQGYAYRFGALFLGMAVLALPAFMLAGAVIIVLGFLLHNEMAALPVFLVYLLFNITSGAFAADPVHPLRSIKFLIRLDGAAFADWMAFIPRQGLQLAVIAIVLLAGRMWGKQGFDGKGRL</sequence>
<evidence type="ECO:0000256" key="1">
    <source>
        <dbReference type="SAM" id="Phobius"/>
    </source>
</evidence>
<keyword evidence="1" id="KW-0472">Membrane</keyword>
<comment type="caution">
    <text evidence="2">The sequence shown here is derived from an EMBL/GenBank/DDBJ whole genome shotgun (WGS) entry which is preliminary data.</text>
</comment>
<organism evidence="2 3">
    <name type="scientific">Paenibacillus sambharensis</name>
    <dbReference type="NCBI Taxonomy" id="1803190"/>
    <lineage>
        <taxon>Bacteria</taxon>
        <taxon>Bacillati</taxon>
        <taxon>Bacillota</taxon>
        <taxon>Bacilli</taxon>
        <taxon>Bacillales</taxon>
        <taxon>Paenibacillaceae</taxon>
        <taxon>Paenibacillus</taxon>
    </lineage>
</organism>
<accession>A0A2W1LHM8</accession>
<feature type="transmembrane region" description="Helical" evidence="1">
    <location>
        <begin position="43"/>
        <end position="65"/>
    </location>
</feature>
<name>A0A2W1LHM8_9BACL</name>
<feature type="transmembrane region" description="Helical" evidence="1">
    <location>
        <begin position="85"/>
        <end position="111"/>
    </location>
</feature>
<dbReference type="Proteomes" id="UP000249522">
    <property type="component" value="Unassembled WGS sequence"/>
</dbReference>
<dbReference type="AlphaFoldDB" id="A0A2W1LHM8"/>
<dbReference type="EMBL" id="QKRB01000055">
    <property type="protein sequence ID" value="PZD94004.1"/>
    <property type="molecule type" value="Genomic_DNA"/>
</dbReference>